<dbReference type="RefSeq" id="WP_111366761.1">
    <property type="nucleotide sequence ID" value="NZ_JASHJG010000030.1"/>
</dbReference>
<proteinExistence type="predicted"/>
<keyword evidence="1" id="KW-0472">Membrane</keyword>
<feature type="transmembrane region" description="Helical" evidence="1">
    <location>
        <begin position="94"/>
        <end position="112"/>
    </location>
</feature>
<organism evidence="2 3">
    <name type="scientific">Aquicoccus porphyridii</name>
    <dbReference type="NCBI Taxonomy" id="1852029"/>
    <lineage>
        <taxon>Bacteria</taxon>
        <taxon>Pseudomonadati</taxon>
        <taxon>Pseudomonadota</taxon>
        <taxon>Alphaproteobacteria</taxon>
        <taxon>Rhodobacterales</taxon>
        <taxon>Paracoccaceae</taxon>
        <taxon>Aquicoccus</taxon>
    </lineage>
</organism>
<gene>
    <name evidence="2" type="ORF">FLO80_12095</name>
</gene>
<feature type="transmembrane region" description="Helical" evidence="1">
    <location>
        <begin position="41"/>
        <end position="60"/>
    </location>
</feature>
<feature type="transmembrane region" description="Helical" evidence="1">
    <location>
        <begin position="118"/>
        <end position="141"/>
    </location>
</feature>
<feature type="transmembrane region" description="Helical" evidence="1">
    <location>
        <begin position="66"/>
        <end position="87"/>
    </location>
</feature>
<keyword evidence="1" id="KW-1133">Transmembrane helix</keyword>
<keyword evidence="3" id="KW-1185">Reference proteome</keyword>
<dbReference type="EMBL" id="VINQ01000008">
    <property type="protein sequence ID" value="KAA0914735.1"/>
    <property type="molecule type" value="Genomic_DNA"/>
</dbReference>
<dbReference type="AlphaFoldDB" id="A0A5A9ZCN1"/>
<protein>
    <submittedName>
        <fullName evidence="2">Uncharacterized protein</fullName>
    </submittedName>
</protein>
<sequence>MGARLKPGEMRRGKRDRETGIAWVQVSREAAHGHPLGQLDWVMYLIIGFFLFAGLTRGWMVAGQGAGMALVLGVVALPLVTALLLWMRAALARVLVVGTGLFALFGILSRGFDGTADAGLAASLWVLGELIAILAITVYLWEGDRPNMIYAHRFRSYRDAEGKA</sequence>
<name>A0A5A9ZCN1_9RHOB</name>
<dbReference type="Proteomes" id="UP000325291">
    <property type="component" value="Unassembled WGS sequence"/>
</dbReference>
<keyword evidence="1" id="KW-0812">Transmembrane</keyword>
<evidence type="ECO:0000256" key="1">
    <source>
        <dbReference type="SAM" id="Phobius"/>
    </source>
</evidence>
<evidence type="ECO:0000313" key="3">
    <source>
        <dbReference type="Proteomes" id="UP000325291"/>
    </source>
</evidence>
<comment type="caution">
    <text evidence="2">The sequence shown here is derived from an EMBL/GenBank/DDBJ whole genome shotgun (WGS) entry which is preliminary data.</text>
</comment>
<reference evidence="2 3" key="1">
    <citation type="submission" date="2019-07" db="EMBL/GenBank/DDBJ databases">
        <title>Aquicoccus porphyridii gen. nov., sp. nov., isolated from a small marine red alga, Porphyridium marinum.</title>
        <authorList>
            <person name="Liu L."/>
        </authorList>
    </citation>
    <scope>NUCLEOTIDE SEQUENCE [LARGE SCALE GENOMIC DNA]</scope>
    <source>
        <strain evidence="2 3">L1 8-17</strain>
    </source>
</reference>
<accession>A0A5A9ZCN1</accession>
<evidence type="ECO:0000313" key="2">
    <source>
        <dbReference type="EMBL" id="KAA0914735.1"/>
    </source>
</evidence>